<comment type="subunit">
    <text evidence="11">Heterodimer.</text>
</comment>
<feature type="binding site" evidence="14">
    <location>
        <position position="139"/>
    </location>
    <ligand>
        <name>Zn(2+)</name>
        <dbReference type="ChEBI" id="CHEBI:29105"/>
    </ligand>
</feature>
<evidence type="ECO:0000256" key="1">
    <source>
        <dbReference type="ARBA" id="ARBA00004123"/>
    </source>
</evidence>
<dbReference type="Pfam" id="PF10585">
    <property type="entry name" value="UBA_E1_SCCH"/>
    <property type="match status" value="1"/>
</dbReference>
<dbReference type="UniPathway" id="UPA00886"/>
<feature type="domain" description="Ubiquitin-activating enzyme SCCH" evidence="19">
    <location>
        <begin position="298"/>
        <end position="357"/>
    </location>
</feature>
<dbReference type="FunFam" id="3.40.50.720:FF:000618">
    <property type="entry name" value="SUMO-activating enzyme subunit 2"/>
    <property type="match status" value="1"/>
</dbReference>
<evidence type="ECO:0000259" key="18">
    <source>
        <dbReference type="Pfam" id="PF00899"/>
    </source>
</evidence>
<feature type="binding site" evidence="13">
    <location>
        <begin position="5"/>
        <end position="10"/>
    </location>
    <ligand>
        <name>ATP</name>
        <dbReference type="ChEBI" id="CHEBI:30616"/>
    </ligand>
</feature>
<accession>A0A6B2KZZ4</accession>
<evidence type="ECO:0000256" key="17">
    <source>
        <dbReference type="SAM" id="MobiDB-lite"/>
    </source>
</evidence>
<comment type="pathway">
    <text evidence="2 11">Protein modification; protein sumoylation.</text>
</comment>
<evidence type="ECO:0000256" key="5">
    <source>
        <dbReference type="ARBA" id="ARBA00022723"/>
    </source>
</evidence>
<keyword evidence="4" id="KW-0808">Transferase</keyword>
<feature type="binding site" evidence="14">
    <location>
        <position position="423"/>
    </location>
    <ligand>
        <name>Zn(2+)</name>
        <dbReference type="ChEBI" id="CHEBI:29105"/>
    </ligand>
</feature>
<evidence type="ECO:0000256" key="7">
    <source>
        <dbReference type="ARBA" id="ARBA00022786"/>
    </source>
</evidence>
<evidence type="ECO:0000256" key="10">
    <source>
        <dbReference type="ARBA" id="ARBA00023242"/>
    </source>
</evidence>
<proteinExistence type="inferred from homology"/>
<organism evidence="21">
    <name type="scientific">Arcella intermedia</name>
    <dbReference type="NCBI Taxonomy" id="1963864"/>
    <lineage>
        <taxon>Eukaryota</taxon>
        <taxon>Amoebozoa</taxon>
        <taxon>Tubulinea</taxon>
        <taxon>Elardia</taxon>
        <taxon>Arcellinida</taxon>
        <taxon>Sphaerothecina</taxon>
        <taxon>Arcellidae</taxon>
        <taxon>Arcella</taxon>
    </lineage>
</organism>
<dbReference type="PIRSF" id="PIRSF039133">
    <property type="entry name" value="SUMO_E1B"/>
    <property type="match status" value="1"/>
</dbReference>
<comment type="subcellular location">
    <subcellularLocation>
        <location evidence="1">Nucleus</location>
    </subcellularLocation>
</comment>
<evidence type="ECO:0000256" key="9">
    <source>
        <dbReference type="ARBA" id="ARBA00022840"/>
    </source>
</evidence>
<keyword evidence="10" id="KW-0539">Nucleus</keyword>
<keyword evidence="7 11" id="KW-0833">Ubl conjugation pathway</keyword>
<dbReference type="Pfam" id="PF00899">
    <property type="entry name" value="ThiF"/>
    <property type="match status" value="1"/>
</dbReference>
<dbReference type="InterPro" id="IPR042449">
    <property type="entry name" value="Ub-E1_IAD_1"/>
</dbReference>
<feature type="coiled-coil region" evidence="16">
    <location>
        <begin position="187"/>
        <end position="236"/>
    </location>
</feature>
<dbReference type="InterPro" id="IPR035985">
    <property type="entry name" value="Ubiquitin-activating_enz"/>
</dbReference>
<dbReference type="GO" id="GO:0046872">
    <property type="term" value="F:metal ion binding"/>
    <property type="evidence" value="ECO:0007669"/>
    <property type="project" value="UniProtKB-KW"/>
</dbReference>
<feature type="binding site" evidence="13">
    <location>
        <position position="29"/>
    </location>
    <ligand>
        <name>ATP</name>
        <dbReference type="ChEBI" id="CHEBI:30616"/>
    </ligand>
</feature>
<evidence type="ECO:0000256" key="2">
    <source>
        <dbReference type="ARBA" id="ARBA00004718"/>
    </source>
</evidence>
<dbReference type="GO" id="GO:0016925">
    <property type="term" value="P:protein sumoylation"/>
    <property type="evidence" value="ECO:0007669"/>
    <property type="project" value="UniProtKB-UniRule"/>
</dbReference>
<dbReference type="AlphaFoldDB" id="A0A6B2KZZ4"/>
<feature type="binding site" evidence="13">
    <location>
        <begin position="98"/>
        <end position="103"/>
    </location>
    <ligand>
        <name>ATP</name>
        <dbReference type="ChEBI" id="CHEBI:30616"/>
    </ligand>
</feature>
<dbReference type="InterPro" id="IPR019572">
    <property type="entry name" value="UBA_E1_SCCH"/>
</dbReference>
<evidence type="ECO:0000256" key="6">
    <source>
        <dbReference type="ARBA" id="ARBA00022741"/>
    </source>
</evidence>
<feature type="domain" description="Ubiquitin/SUMO-activating enzyme ubiquitin-like" evidence="20">
    <location>
        <begin position="430"/>
        <end position="519"/>
    </location>
</feature>
<dbReference type="GO" id="GO:0031510">
    <property type="term" value="C:SUMO activating enzyme complex"/>
    <property type="evidence" value="ECO:0007669"/>
    <property type="project" value="UniProtKB-UniRule"/>
</dbReference>
<dbReference type="InterPro" id="IPR023318">
    <property type="entry name" value="Ub_act_enz_dom_a_sf"/>
</dbReference>
<keyword evidence="16" id="KW-0175">Coiled coil</keyword>
<dbReference type="SUPFAM" id="SSF69572">
    <property type="entry name" value="Activating enzymes of the ubiquitin-like proteins"/>
    <property type="match status" value="1"/>
</dbReference>
<dbReference type="FunFam" id="3.50.50.80:FF:000002">
    <property type="entry name" value="SUMO-activating enzyme subunit 2"/>
    <property type="match status" value="1"/>
</dbReference>
<evidence type="ECO:0000256" key="4">
    <source>
        <dbReference type="ARBA" id="ARBA00022679"/>
    </source>
</evidence>
<feature type="binding site" evidence="14">
    <location>
        <position position="142"/>
    </location>
    <ligand>
        <name>Zn(2+)</name>
        <dbReference type="ChEBI" id="CHEBI:29105"/>
    </ligand>
</feature>
<dbReference type="InterPro" id="IPR033127">
    <property type="entry name" value="UBQ-activ_enz_E1_Cys_AS"/>
</dbReference>
<keyword evidence="9 11" id="KW-0067">ATP-binding</keyword>
<comment type="similarity">
    <text evidence="3 11">Belongs to the ubiquitin-activating E1 family.</text>
</comment>
<name>A0A6B2KZZ4_9EUKA</name>
<dbReference type="InterPro" id="IPR028077">
    <property type="entry name" value="UAE_UbL_dom"/>
</dbReference>
<feature type="domain" description="THIF-type NAD/FAD binding fold" evidence="18">
    <location>
        <begin position="2"/>
        <end position="420"/>
    </location>
</feature>
<feature type="binding site" evidence="14">
    <location>
        <position position="420"/>
    </location>
    <ligand>
        <name>Zn(2+)</name>
        <dbReference type="ChEBI" id="CHEBI:29105"/>
    </ligand>
</feature>
<evidence type="ECO:0000256" key="11">
    <source>
        <dbReference type="PIRNR" id="PIRNR039133"/>
    </source>
</evidence>
<evidence type="ECO:0000256" key="3">
    <source>
        <dbReference type="ARBA" id="ARBA00005673"/>
    </source>
</evidence>
<dbReference type="InterPro" id="IPR000594">
    <property type="entry name" value="ThiF_NAD_FAD-bd"/>
</dbReference>
<evidence type="ECO:0000256" key="16">
    <source>
        <dbReference type="SAM" id="Coils"/>
    </source>
</evidence>
<evidence type="ECO:0000313" key="21">
    <source>
        <dbReference type="EMBL" id="NDV30333.1"/>
    </source>
</evidence>
<dbReference type="Gene3D" id="1.10.10.520">
    <property type="entry name" value="Ubiquitin activating enzymes (Uba3). Chain: B, domain 2"/>
    <property type="match status" value="1"/>
</dbReference>
<dbReference type="GO" id="GO:0005737">
    <property type="term" value="C:cytoplasm"/>
    <property type="evidence" value="ECO:0007669"/>
    <property type="project" value="TreeGrafter"/>
</dbReference>
<evidence type="ECO:0000256" key="13">
    <source>
        <dbReference type="PIRSR" id="PIRSR039133-2"/>
    </source>
</evidence>
<evidence type="ECO:0000256" key="15">
    <source>
        <dbReference type="PROSITE-ProRule" id="PRU10132"/>
    </source>
</evidence>
<keyword evidence="5 11" id="KW-0479">Metal-binding</keyword>
<feature type="binding site" evidence="13">
    <location>
        <position position="53"/>
    </location>
    <ligand>
        <name>ATP</name>
        <dbReference type="ChEBI" id="CHEBI:30616"/>
    </ligand>
</feature>
<reference evidence="21" key="1">
    <citation type="journal article" date="2020" name="J. Eukaryot. Microbiol.">
        <title>De novo Sequencing, Assembly and Annotation of the Transcriptome for the Free-Living Testate Amoeba Arcella intermedia.</title>
        <authorList>
            <person name="Ribeiro G.M."/>
            <person name="Porfirio-Sousa A.L."/>
            <person name="Maurer-Alcala X.X."/>
            <person name="Katz L.A."/>
            <person name="Lahr D.J.G."/>
        </authorList>
    </citation>
    <scope>NUCLEOTIDE SEQUENCE</scope>
</reference>
<sequence length="586" mass="66144">MLVVGAGGIGCELLKNLVLAGFEDIVVIDLDTIDYSNLNRQFLFSKQHVGMSKSRVAKESVLKYNPDVKIKSYHGNVKDSTYGPSFIKQFDLVLNALDNLSARRHVNRVCLAVGVPLVESGTAGYLGQVQPIIKTVSECFECAPKPSPTTYPVCTIRSNPTKPIHCIIWAKMLFLRLFGKSDDSNAVTDLEETNQQENNDLEELDENEREGVELAKKFVEDDKMKLEQEKDRSYERWIFHKVFHTDVLYLCTLKTLWKGKQEPKPLLLDQLLASMEVATPQNSTGNVLIPDQQVWNVKQNAEVFLKVAKELKASVSEDNKVLEWEKDDDLHLDFVTAASNLRCSIFHLPLSSRFDVKSEAGNVIPAIATTNAIIAGLMVLEAYKILNKQKDRHRYHYLYKNPTRGKLILTARLLEPNPSCYICGSKFANLKINTATTTLNYFMKEVISKHLNIGAPSIFLGETCIYEAAGGEDEDDMGMDYQLPKTLQQLNIIDNTILKIEDFNSDYELQLSITHQTKFPSEEVLFELSGDKASKKHVEKLEDTPQNPEAEDDLQIISGSTKNAKRKREQSTENTSQKMNLVLIDE</sequence>
<dbReference type="GO" id="GO:0005524">
    <property type="term" value="F:ATP binding"/>
    <property type="evidence" value="ECO:0007669"/>
    <property type="project" value="UniProtKB-UniRule"/>
</dbReference>
<dbReference type="Gene3D" id="3.10.290.20">
    <property type="entry name" value="Ubiquitin-like 2 activating enzyme e1b. Chain: B, domain 3"/>
    <property type="match status" value="1"/>
</dbReference>
<feature type="active site" description="Glycyl thioester intermediate" evidence="12 15">
    <location>
        <position position="154"/>
    </location>
</feature>
<dbReference type="GO" id="GO:0019948">
    <property type="term" value="F:SUMO activating enzyme activity"/>
    <property type="evidence" value="ECO:0007669"/>
    <property type="project" value="UniProtKB-UniRule"/>
</dbReference>
<dbReference type="PANTHER" id="PTHR10953:SF5">
    <property type="entry name" value="SUMO-ACTIVATING ENZYME SUBUNIT 2"/>
    <property type="match status" value="1"/>
</dbReference>
<protein>
    <recommendedName>
        <fullName evidence="11">SUMO-activating enzyme subunit</fullName>
    </recommendedName>
</protein>
<dbReference type="EMBL" id="GIBP01001364">
    <property type="protein sequence ID" value="NDV30333.1"/>
    <property type="molecule type" value="Transcribed_RNA"/>
</dbReference>
<evidence type="ECO:0000256" key="14">
    <source>
        <dbReference type="PIRSR" id="PIRSR039133-3"/>
    </source>
</evidence>
<dbReference type="PANTHER" id="PTHR10953">
    <property type="entry name" value="UBIQUITIN-ACTIVATING ENZYME E1"/>
    <property type="match status" value="1"/>
</dbReference>
<dbReference type="PROSITE" id="PS00865">
    <property type="entry name" value="UBIQUITIN_ACTIVAT_2"/>
    <property type="match status" value="1"/>
</dbReference>
<keyword evidence="6 11" id="KW-0547">Nucleotide-binding</keyword>
<evidence type="ECO:0000256" key="8">
    <source>
        <dbReference type="ARBA" id="ARBA00022833"/>
    </source>
</evidence>
<dbReference type="InterPro" id="IPR030661">
    <property type="entry name" value="Uba2"/>
</dbReference>
<feature type="region of interest" description="Disordered" evidence="17">
    <location>
        <begin position="536"/>
        <end position="586"/>
    </location>
</feature>
<feature type="binding site" evidence="13">
    <location>
        <begin position="37"/>
        <end position="40"/>
    </location>
    <ligand>
        <name>ATP</name>
        <dbReference type="ChEBI" id="CHEBI:30616"/>
    </ligand>
</feature>
<dbReference type="InterPro" id="IPR045886">
    <property type="entry name" value="ThiF/MoeB/HesA"/>
</dbReference>
<evidence type="ECO:0000259" key="20">
    <source>
        <dbReference type="Pfam" id="PF14732"/>
    </source>
</evidence>
<evidence type="ECO:0000259" key="19">
    <source>
        <dbReference type="Pfam" id="PF10585"/>
    </source>
</evidence>
<evidence type="ECO:0000256" key="12">
    <source>
        <dbReference type="PIRSR" id="PIRSR039133-1"/>
    </source>
</evidence>
<dbReference type="Pfam" id="PF14732">
    <property type="entry name" value="UAE_UbL"/>
    <property type="match status" value="1"/>
</dbReference>
<dbReference type="Gene3D" id="3.50.50.80">
    <property type="entry name" value="Ubiquitin-activating enzyme E1, inactive adenylation domain, subdomain 1"/>
    <property type="match status" value="1"/>
</dbReference>
<keyword evidence="8 11" id="KW-0862">Zinc</keyword>
<dbReference type="GO" id="GO:0016740">
    <property type="term" value="F:transferase activity"/>
    <property type="evidence" value="ECO:0007669"/>
    <property type="project" value="UniProtKB-KW"/>
</dbReference>